<protein>
    <submittedName>
        <fullName evidence="2">Uncharacterized protein</fullName>
    </submittedName>
</protein>
<evidence type="ECO:0000313" key="2">
    <source>
        <dbReference type="EMBL" id="MBX45438.1"/>
    </source>
</evidence>
<dbReference type="AlphaFoldDB" id="A0A2P2NSF6"/>
<feature type="compositionally biased region" description="Low complexity" evidence="1">
    <location>
        <begin position="17"/>
        <end position="26"/>
    </location>
</feature>
<sequence length="46" mass="4979">MEADNNDNLQFCKNRTSPSMSSPPSSRTKITSLPSGKDENDNIGHG</sequence>
<dbReference type="EMBL" id="GGEC01064954">
    <property type="protein sequence ID" value="MBX45438.1"/>
    <property type="molecule type" value="Transcribed_RNA"/>
</dbReference>
<accession>A0A2P2NSF6</accession>
<evidence type="ECO:0000256" key="1">
    <source>
        <dbReference type="SAM" id="MobiDB-lite"/>
    </source>
</evidence>
<feature type="region of interest" description="Disordered" evidence="1">
    <location>
        <begin position="1"/>
        <end position="46"/>
    </location>
</feature>
<feature type="compositionally biased region" description="Basic and acidic residues" evidence="1">
    <location>
        <begin position="36"/>
        <end position="46"/>
    </location>
</feature>
<reference evidence="2" key="1">
    <citation type="submission" date="2018-02" db="EMBL/GenBank/DDBJ databases">
        <title>Rhizophora mucronata_Transcriptome.</title>
        <authorList>
            <person name="Meera S.P."/>
            <person name="Sreeshan A."/>
            <person name="Augustine A."/>
        </authorList>
    </citation>
    <scope>NUCLEOTIDE SEQUENCE</scope>
    <source>
        <tissue evidence="2">Leaf</tissue>
    </source>
</reference>
<organism evidence="2">
    <name type="scientific">Rhizophora mucronata</name>
    <name type="common">Asiatic mangrove</name>
    <dbReference type="NCBI Taxonomy" id="61149"/>
    <lineage>
        <taxon>Eukaryota</taxon>
        <taxon>Viridiplantae</taxon>
        <taxon>Streptophyta</taxon>
        <taxon>Embryophyta</taxon>
        <taxon>Tracheophyta</taxon>
        <taxon>Spermatophyta</taxon>
        <taxon>Magnoliopsida</taxon>
        <taxon>eudicotyledons</taxon>
        <taxon>Gunneridae</taxon>
        <taxon>Pentapetalae</taxon>
        <taxon>rosids</taxon>
        <taxon>fabids</taxon>
        <taxon>Malpighiales</taxon>
        <taxon>Rhizophoraceae</taxon>
        <taxon>Rhizophora</taxon>
    </lineage>
</organism>
<feature type="compositionally biased region" description="Polar residues" evidence="1">
    <location>
        <begin position="1"/>
        <end position="16"/>
    </location>
</feature>
<name>A0A2P2NSF6_RHIMU</name>
<proteinExistence type="predicted"/>